<evidence type="ECO:0000259" key="1">
    <source>
        <dbReference type="PROSITE" id="PS50181"/>
    </source>
</evidence>
<evidence type="ECO:0000313" key="3">
    <source>
        <dbReference type="Proteomes" id="UP000639643"/>
    </source>
</evidence>
<dbReference type="InterPro" id="IPR001810">
    <property type="entry name" value="F-box_dom"/>
</dbReference>
<dbReference type="CDD" id="cd09917">
    <property type="entry name" value="F-box_SF"/>
    <property type="match status" value="1"/>
</dbReference>
<dbReference type="Pfam" id="PF00646">
    <property type="entry name" value="F-box"/>
    <property type="match status" value="1"/>
</dbReference>
<dbReference type="InterPro" id="IPR036047">
    <property type="entry name" value="F-box-like_dom_sf"/>
</dbReference>
<gene>
    <name evidence="2" type="ORF">CMUS01_04946</name>
</gene>
<protein>
    <submittedName>
        <fullName evidence="2">F-box domain-containing protein</fullName>
    </submittedName>
</protein>
<sequence length="367" mass="41594">MAETEITSSDEAAAAEKRDDEIVRVCSYHRRDLDLVVVRSLPHEMQPVLASIATAPEAKPQAHLGPLSSLPPELVSMVILHLDVRSVFRLRQVNSLARSVVTDTWEYRLLAKHGLEGLRGLLRGGIAQFHLLRDLYRVLLQKSCAECGSFGHLLFLPTLERCCHTCLREAERYHVFARTTFASAAKVSRNSVERLGFSLRTVPGVYSWYGPVKMPPKYLVCDFAAWPVLLARGMITDDAPQEIPIQDWTGPYRLMAATAFPSYSLSSGRVDRGLTCRGCPVLENTSNSVRFCKERCYSREGFLAHFKECSRALRLWEDSREGTREVDESERVRMVTRGDGRMGLHDNDAWRRIRHHHWNATALADLM</sequence>
<feature type="domain" description="F-box" evidence="1">
    <location>
        <begin position="64"/>
        <end position="110"/>
    </location>
</feature>
<dbReference type="EMBL" id="WIGM01000140">
    <property type="protein sequence ID" value="KAF6837676.1"/>
    <property type="molecule type" value="Genomic_DNA"/>
</dbReference>
<dbReference type="SUPFAM" id="SSF81383">
    <property type="entry name" value="F-box domain"/>
    <property type="match status" value="1"/>
</dbReference>
<keyword evidence="3" id="KW-1185">Reference proteome</keyword>
<comment type="caution">
    <text evidence="2">The sequence shown here is derived from an EMBL/GenBank/DDBJ whole genome shotgun (WGS) entry which is preliminary data.</text>
</comment>
<evidence type="ECO:0000313" key="2">
    <source>
        <dbReference type="EMBL" id="KAF6837676.1"/>
    </source>
</evidence>
<reference evidence="2" key="1">
    <citation type="journal article" date="2020" name="Phytopathology">
        <title>Genome Sequence Resources of Colletotrichum truncatum, C. plurivorum, C. musicola, and C. sojae: Four Species Pathogenic to Soybean (Glycine max).</title>
        <authorList>
            <person name="Rogerio F."/>
            <person name="Boufleur T.R."/>
            <person name="Ciampi-Guillardi M."/>
            <person name="Sukno S.A."/>
            <person name="Thon M.R."/>
            <person name="Massola Junior N.S."/>
            <person name="Baroncelli R."/>
        </authorList>
    </citation>
    <scope>NUCLEOTIDE SEQUENCE</scope>
    <source>
        <strain evidence="2">LFN0074</strain>
    </source>
</reference>
<dbReference type="Proteomes" id="UP000639643">
    <property type="component" value="Unassembled WGS sequence"/>
</dbReference>
<organism evidence="2 3">
    <name type="scientific">Colletotrichum musicola</name>
    <dbReference type="NCBI Taxonomy" id="2175873"/>
    <lineage>
        <taxon>Eukaryota</taxon>
        <taxon>Fungi</taxon>
        <taxon>Dikarya</taxon>
        <taxon>Ascomycota</taxon>
        <taxon>Pezizomycotina</taxon>
        <taxon>Sordariomycetes</taxon>
        <taxon>Hypocreomycetidae</taxon>
        <taxon>Glomerellales</taxon>
        <taxon>Glomerellaceae</taxon>
        <taxon>Colletotrichum</taxon>
        <taxon>Colletotrichum orchidearum species complex</taxon>
    </lineage>
</organism>
<dbReference type="OrthoDB" id="165382at2759"/>
<dbReference type="PROSITE" id="PS50181">
    <property type="entry name" value="FBOX"/>
    <property type="match status" value="1"/>
</dbReference>
<name>A0A8H6NMB1_9PEZI</name>
<dbReference type="AlphaFoldDB" id="A0A8H6NMB1"/>
<proteinExistence type="predicted"/>
<accession>A0A8H6NMB1</accession>